<name>A0A453GU43_AEGTS</name>
<evidence type="ECO:0000313" key="3">
    <source>
        <dbReference type="Proteomes" id="UP000015105"/>
    </source>
</evidence>
<dbReference type="Gramene" id="AET3Gv21207100.9">
    <property type="protein sequence ID" value="AET3Gv21207100.9"/>
    <property type="gene ID" value="AET3Gv21207100"/>
</dbReference>
<feature type="compositionally biased region" description="Polar residues" evidence="1">
    <location>
        <begin position="61"/>
        <end position="79"/>
    </location>
</feature>
<accession>A0A453GU43</accession>
<evidence type="ECO:0000256" key="1">
    <source>
        <dbReference type="SAM" id="MobiDB-lite"/>
    </source>
</evidence>
<evidence type="ECO:0000313" key="2">
    <source>
        <dbReference type="EnsemblPlants" id="AET3Gv21207100.9"/>
    </source>
</evidence>
<evidence type="ECO:0008006" key="4">
    <source>
        <dbReference type="Google" id="ProtNLM"/>
    </source>
</evidence>
<reference evidence="2" key="5">
    <citation type="journal article" date="2021" name="G3 (Bethesda)">
        <title>Aegilops tauschii genome assembly Aet v5.0 features greater sequence contiguity and improved annotation.</title>
        <authorList>
            <person name="Wang L."/>
            <person name="Zhu T."/>
            <person name="Rodriguez J.C."/>
            <person name="Deal K.R."/>
            <person name="Dubcovsky J."/>
            <person name="McGuire P.E."/>
            <person name="Lux T."/>
            <person name="Spannagl M."/>
            <person name="Mayer K.F.X."/>
            <person name="Baldrich P."/>
            <person name="Meyers B.C."/>
            <person name="Huo N."/>
            <person name="Gu Y.Q."/>
            <person name="Zhou H."/>
            <person name="Devos K.M."/>
            <person name="Bennetzen J.L."/>
            <person name="Unver T."/>
            <person name="Budak H."/>
            <person name="Gulick P.J."/>
            <person name="Galiba G."/>
            <person name="Kalapos B."/>
            <person name="Nelson D.R."/>
            <person name="Li P."/>
            <person name="You F.M."/>
            <person name="Luo M.C."/>
            <person name="Dvorak J."/>
        </authorList>
    </citation>
    <scope>NUCLEOTIDE SEQUENCE [LARGE SCALE GENOMIC DNA]</scope>
    <source>
        <strain evidence="2">cv. AL8/78</strain>
    </source>
</reference>
<dbReference type="AlphaFoldDB" id="A0A453GU43"/>
<sequence>RSLVPKFGDWEDSEDVPYTPVVVGARKNKKTGIYSNPNEPGHHTEPPRRSPLNPNEPVAQRHTNPQWDQGGNGSTSRSPYRSVAGSASPMHMAAGMLASERRALSVVHGPSRMNQSNPG</sequence>
<organism evidence="2 3">
    <name type="scientific">Aegilops tauschii subsp. strangulata</name>
    <name type="common">Goatgrass</name>
    <dbReference type="NCBI Taxonomy" id="200361"/>
    <lineage>
        <taxon>Eukaryota</taxon>
        <taxon>Viridiplantae</taxon>
        <taxon>Streptophyta</taxon>
        <taxon>Embryophyta</taxon>
        <taxon>Tracheophyta</taxon>
        <taxon>Spermatophyta</taxon>
        <taxon>Magnoliopsida</taxon>
        <taxon>Liliopsida</taxon>
        <taxon>Poales</taxon>
        <taxon>Poaceae</taxon>
        <taxon>BOP clade</taxon>
        <taxon>Pooideae</taxon>
        <taxon>Triticodae</taxon>
        <taxon>Triticeae</taxon>
        <taxon>Triticinae</taxon>
        <taxon>Aegilops</taxon>
    </lineage>
</organism>
<reference evidence="3" key="2">
    <citation type="journal article" date="2017" name="Nat. Plants">
        <title>The Aegilops tauschii genome reveals multiple impacts of transposons.</title>
        <authorList>
            <person name="Zhao G."/>
            <person name="Zou C."/>
            <person name="Li K."/>
            <person name="Wang K."/>
            <person name="Li T."/>
            <person name="Gao L."/>
            <person name="Zhang X."/>
            <person name="Wang H."/>
            <person name="Yang Z."/>
            <person name="Liu X."/>
            <person name="Jiang W."/>
            <person name="Mao L."/>
            <person name="Kong X."/>
            <person name="Jiao Y."/>
            <person name="Jia J."/>
        </authorList>
    </citation>
    <scope>NUCLEOTIDE SEQUENCE [LARGE SCALE GENOMIC DNA]</scope>
    <source>
        <strain evidence="3">cv. AL8/78</strain>
    </source>
</reference>
<reference evidence="2" key="4">
    <citation type="submission" date="2019-03" db="UniProtKB">
        <authorList>
            <consortium name="EnsemblPlants"/>
        </authorList>
    </citation>
    <scope>IDENTIFICATION</scope>
</reference>
<dbReference type="Proteomes" id="UP000015105">
    <property type="component" value="Chromosome 3D"/>
</dbReference>
<dbReference type="EnsemblPlants" id="AET3Gv21207100.9">
    <property type="protein sequence ID" value="AET3Gv21207100.9"/>
    <property type="gene ID" value="AET3Gv21207100"/>
</dbReference>
<keyword evidence="3" id="KW-1185">Reference proteome</keyword>
<proteinExistence type="predicted"/>
<protein>
    <recommendedName>
        <fullName evidence="4">RIN4 pathogenic type III effector avirulence factor Avr cleavage site domain-containing protein</fullName>
    </recommendedName>
</protein>
<reference evidence="3" key="1">
    <citation type="journal article" date="2014" name="Science">
        <title>Ancient hybridizations among the ancestral genomes of bread wheat.</title>
        <authorList>
            <consortium name="International Wheat Genome Sequencing Consortium,"/>
            <person name="Marcussen T."/>
            <person name="Sandve S.R."/>
            <person name="Heier L."/>
            <person name="Spannagl M."/>
            <person name="Pfeifer M."/>
            <person name="Jakobsen K.S."/>
            <person name="Wulff B.B."/>
            <person name="Steuernagel B."/>
            <person name="Mayer K.F."/>
            <person name="Olsen O.A."/>
        </authorList>
    </citation>
    <scope>NUCLEOTIDE SEQUENCE [LARGE SCALE GENOMIC DNA]</scope>
    <source>
        <strain evidence="3">cv. AL8/78</strain>
    </source>
</reference>
<feature type="region of interest" description="Disordered" evidence="1">
    <location>
        <begin position="1"/>
        <end position="96"/>
    </location>
</feature>
<reference evidence="2" key="3">
    <citation type="journal article" date="2017" name="Nature">
        <title>Genome sequence of the progenitor of the wheat D genome Aegilops tauschii.</title>
        <authorList>
            <person name="Luo M.C."/>
            <person name="Gu Y.Q."/>
            <person name="Puiu D."/>
            <person name="Wang H."/>
            <person name="Twardziok S.O."/>
            <person name="Deal K.R."/>
            <person name="Huo N."/>
            <person name="Zhu T."/>
            <person name="Wang L."/>
            <person name="Wang Y."/>
            <person name="McGuire P.E."/>
            <person name="Liu S."/>
            <person name="Long H."/>
            <person name="Ramasamy R.K."/>
            <person name="Rodriguez J.C."/>
            <person name="Van S.L."/>
            <person name="Yuan L."/>
            <person name="Wang Z."/>
            <person name="Xia Z."/>
            <person name="Xiao L."/>
            <person name="Anderson O.D."/>
            <person name="Ouyang S."/>
            <person name="Liang Y."/>
            <person name="Zimin A.V."/>
            <person name="Pertea G."/>
            <person name="Qi P."/>
            <person name="Bennetzen J.L."/>
            <person name="Dai X."/>
            <person name="Dawson M.W."/>
            <person name="Muller H.G."/>
            <person name="Kugler K."/>
            <person name="Rivarola-Duarte L."/>
            <person name="Spannagl M."/>
            <person name="Mayer K.F.X."/>
            <person name="Lu F.H."/>
            <person name="Bevan M.W."/>
            <person name="Leroy P."/>
            <person name="Li P."/>
            <person name="You F.M."/>
            <person name="Sun Q."/>
            <person name="Liu Z."/>
            <person name="Lyons E."/>
            <person name="Wicker T."/>
            <person name="Salzberg S.L."/>
            <person name="Devos K.M."/>
            <person name="Dvorak J."/>
        </authorList>
    </citation>
    <scope>NUCLEOTIDE SEQUENCE [LARGE SCALE GENOMIC DNA]</scope>
    <source>
        <strain evidence="2">cv. AL8/78</strain>
    </source>
</reference>